<dbReference type="OrthoDB" id="2737584at2"/>
<name>A0A0D0RM75_STAGA</name>
<dbReference type="Proteomes" id="UP000321057">
    <property type="component" value="Unassembled WGS sequence"/>
</dbReference>
<dbReference type="EMBL" id="BKAX01000008">
    <property type="protein sequence ID" value="GEQ06688.1"/>
    <property type="molecule type" value="Genomic_DNA"/>
</dbReference>
<evidence type="ECO:0000313" key="4">
    <source>
        <dbReference type="Proteomes" id="UP000283576"/>
    </source>
</evidence>
<dbReference type="RefSeq" id="WP_042739489.1">
    <property type="nucleotide sequence ID" value="NZ_BKAX01000008.1"/>
</dbReference>
<evidence type="ECO:0000313" key="5">
    <source>
        <dbReference type="Proteomes" id="UP000321057"/>
    </source>
</evidence>
<organism evidence="3 4">
    <name type="scientific">Staphylococcus gallinarum</name>
    <dbReference type="NCBI Taxonomy" id="1293"/>
    <lineage>
        <taxon>Bacteria</taxon>
        <taxon>Bacillati</taxon>
        <taxon>Bacillota</taxon>
        <taxon>Bacilli</taxon>
        <taxon>Bacillales</taxon>
        <taxon>Staphylococcaceae</taxon>
        <taxon>Staphylococcus</taxon>
    </lineage>
</organism>
<protein>
    <submittedName>
        <fullName evidence="3">DUF2529 family protein</fullName>
    </submittedName>
</protein>
<dbReference type="Pfam" id="PF10740">
    <property type="entry name" value="DUF2529"/>
    <property type="match status" value="1"/>
</dbReference>
<keyword evidence="5" id="KW-1185">Reference proteome</keyword>
<dbReference type="Proteomes" id="UP000283576">
    <property type="component" value="Unassembled WGS sequence"/>
</dbReference>
<dbReference type="EMBL" id="QXRZ01000008">
    <property type="protein sequence ID" value="RIL41748.1"/>
    <property type="molecule type" value="Genomic_DNA"/>
</dbReference>
<evidence type="ECO:0000313" key="2">
    <source>
        <dbReference type="EMBL" id="GEQ06688.1"/>
    </source>
</evidence>
<dbReference type="Gene3D" id="3.40.50.10490">
    <property type="entry name" value="Glucose-6-phosphate isomerase like protein, domain 1"/>
    <property type="match status" value="1"/>
</dbReference>
<dbReference type="InterPro" id="IPR019676">
    <property type="entry name" value="DUF2529"/>
</dbReference>
<dbReference type="AlphaFoldDB" id="A0A0D0RM75"/>
<accession>A0A0D0RM75</accession>
<evidence type="ECO:0000259" key="1">
    <source>
        <dbReference type="Pfam" id="PF10740"/>
    </source>
</evidence>
<reference evidence="2 5" key="2">
    <citation type="submission" date="2019-07" db="EMBL/GenBank/DDBJ databases">
        <title>Whole genome shotgun sequence of Staphylococcus gallinarum NBRC 109767.</title>
        <authorList>
            <person name="Hosoyama A."/>
            <person name="Uohara A."/>
            <person name="Ohji S."/>
            <person name="Ichikawa N."/>
        </authorList>
    </citation>
    <scope>NUCLEOTIDE SEQUENCE [LARGE SCALE GENOMIC DNA]</scope>
    <source>
        <strain evidence="2 5">NBRC 109767</strain>
    </source>
</reference>
<feature type="domain" description="DUF2529" evidence="1">
    <location>
        <begin position="1"/>
        <end position="168"/>
    </location>
</feature>
<sequence length="173" mass="19897">MSKILNTQLNGIFNRIETQELDIQMASQCLIQAIGGEGHVYIKGYDDLKFYESYILESEERLKSSKRLTDLSSIDQLDTTDRVCLFAPNYTSTVAKDVDALIAADVDFVLICNKPKDVDFSDHLFHFVNLSTPRPIVYTEDYDKVVTPHPIAFNYIYYDIYTQMVEMINDLDL</sequence>
<gene>
    <name evidence="3" type="ORF">BUZ01_11345</name>
    <name evidence="2" type="ORF">SGA02_25160</name>
</gene>
<comment type="caution">
    <text evidence="3">The sequence shown here is derived from an EMBL/GenBank/DDBJ whole genome shotgun (WGS) entry which is preliminary data.</text>
</comment>
<reference evidence="3 4" key="1">
    <citation type="journal article" date="2016" name="Front. Microbiol.">
        <title>Comprehensive Phylogenetic Analysis of Bovine Non-aureus Staphylococci Species Based on Whole-Genome Sequencing.</title>
        <authorList>
            <person name="Naushad S."/>
            <person name="Barkema H.W."/>
            <person name="Luby C."/>
            <person name="Condas L.A."/>
            <person name="Nobrega D.B."/>
            <person name="Carson D.A."/>
            <person name="De Buck J."/>
        </authorList>
    </citation>
    <scope>NUCLEOTIDE SEQUENCE [LARGE SCALE GENOMIC DNA]</scope>
    <source>
        <strain evidence="3 4">SNUC 1388</strain>
    </source>
</reference>
<dbReference type="GeneID" id="93844592"/>
<evidence type="ECO:0000313" key="3">
    <source>
        <dbReference type="EMBL" id="RIL41748.1"/>
    </source>
</evidence>
<proteinExistence type="predicted"/>